<dbReference type="Gene3D" id="3.30.40.220">
    <property type="match status" value="1"/>
</dbReference>
<dbReference type="AlphaFoldDB" id="A0A6M3X679"/>
<sequence>MCMITHKVCSKCGTEKPVSDFSSSSPNKDGYNSWCKQCVRDSTAKFRQTPSGIYSLIKGRQTYDHKHGLPAAKPFNINRKEFIKWYKNEPKQCCYCDILEEHVPVMTEKWGDVTNRLTVDCRNDSIGYRIDNVVLACPKCNLVKQNILTFDEMRYVGQNFIKPKWEKLVNGSEKNESN</sequence>
<name>A0A6M3X679_9ZZZZ</name>
<proteinExistence type="predicted"/>
<gene>
    <name evidence="1" type="ORF">MM171B04954_0004</name>
</gene>
<evidence type="ECO:0000313" key="1">
    <source>
        <dbReference type="EMBL" id="QJH93360.1"/>
    </source>
</evidence>
<accession>A0A6M3X679</accession>
<protein>
    <recommendedName>
        <fullName evidence="2">HNH endonuclease</fullName>
    </recommendedName>
</protein>
<dbReference type="EMBL" id="MT143970">
    <property type="protein sequence ID" value="QJH93360.1"/>
    <property type="molecule type" value="Genomic_DNA"/>
</dbReference>
<organism evidence="1">
    <name type="scientific">viral metagenome</name>
    <dbReference type="NCBI Taxonomy" id="1070528"/>
    <lineage>
        <taxon>unclassified sequences</taxon>
        <taxon>metagenomes</taxon>
        <taxon>organismal metagenomes</taxon>
    </lineage>
</organism>
<reference evidence="1" key="1">
    <citation type="submission" date="2020-03" db="EMBL/GenBank/DDBJ databases">
        <title>The deep terrestrial virosphere.</title>
        <authorList>
            <person name="Holmfeldt K."/>
            <person name="Nilsson E."/>
            <person name="Simone D."/>
            <person name="Lopez-Fernandez M."/>
            <person name="Wu X."/>
            <person name="de Brujin I."/>
            <person name="Lundin D."/>
            <person name="Andersson A."/>
            <person name="Bertilsson S."/>
            <person name="Dopson M."/>
        </authorList>
    </citation>
    <scope>NUCLEOTIDE SEQUENCE</scope>
    <source>
        <strain evidence="1">MM171B04954</strain>
    </source>
</reference>
<evidence type="ECO:0008006" key="2">
    <source>
        <dbReference type="Google" id="ProtNLM"/>
    </source>
</evidence>